<reference evidence="1 2" key="1">
    <citation type="submission" date="2023-01" db="EMBL/GenBank/DDBJ databases">
        <title>Characterization of estradiol degrading bacteria Microbacterium sp. MZT7 and reveal degrading genes through genome analysis.</title>
        <authorList>
            <person name="Hao P."/>
            <person name="Gao Y."/>
        </authorList>
    </citation>
    <scope>NUCLEOTIDE SEQUENCE [LARGE SCALE GENOMIC DNA]</scope>
    <source>
        <strain evidence="1 2">MZT7</strain>
    </source>
</reference>
<accession>A0ABY3RYK7</accession>
<keyword evidence="2" id="KW-1185">Reference proteome</keyword>
<dbReference type="PROSITE" id="PS51257">
    <property type="entry name" value="PROKAR_LIPOPROTEIN"/>
    <property type="match status" value="1"/>
</dbReference>
<evidence type="ECO:0000313" key="2">
    <source>
        <dbReference type="Proteomes" id="UP001199642"/>
    </source>
</evidence>
<dbReference type="InterPro" id="IPR043777">
    <property type="entry name" value="DUF5719"/>
</dbReference>
<dbReference type="Proteomes" id="UP001199642">
    <property type="component" value="Chromosome"/>
</dbReference>
<name>A0ABY3RYK7_9MICO</name>
<protein>
    <submittedName>
        <fullName evidence="1">Large extracellular alpha-helical protein</fullName>
    </submittedName>
</protein>
<gene>
    <name evidence="1" type="ORF">K8F61_07875</name>
</gene>
<dbReference type="Pfam" id="PF18986">
    <property type="entry name" value="DUF5719"/>
    <property type="match status" value="1"/>
</dbReference>
<dbReference type="RefSeq" id="WP_231821261.1">
    <property type="nucleotide sequence ID" value="NZ_CP082781.1"/>
</dbReference>
<proteinExistence type="predicted"/>
<organism evidence="1 2">
    <name type="scientific">Microbacterium resistens</name>
    <dbReference type="NCBI Taxonomy" id="156977"/>
    <lineage>
        <taxon>Bacteria</taxon>
        <taxon>Bacillati</taxon>
        <taxon>Actinomycetota</taxon>
        <taxon>Actinomycetes</taxon>
        <taxon>Micrococcales</taxon>
        <taxon>Microbacteriaceae</taxon>
        <taxon>Microbacterium</taxon>
    </lineage>
</organism>
<sequence length="464" mass="46349">MTRPTAARAAATSARVIAGVVVSAACVAGVVLAVPAAWPVVAQEPAHRSVAPVAGDALLTCSGPFRALGRDAQDAGRLSTAGTPEIVRGAVDGVRLEERTIAIPDVDGTTESPMFVAPPVDREPAQAAAAESVAIAAPDVSGYAAAACRTPSMESWIVGGAAGTGSGDVILVANPSDVTATVTFRFFGTQGERTTSELVIPPGSQRSVPLASGAAGQTAPVVQATAEGAPVRVALQSSLIRTLDPAGIDVQDGVLRPDTEVSLLGVRVVLPPDGEGASTIVRLLAPSSDATVTLQARLADSGAAVGEPKSVSLTEGQPAEVDMSELKPGLYSIDIDASAPVVAAAWQTTGRGGGADFAWMTPAPELEGTTAFAVAKGPSPTLHLHNDGSVDAEVTLEPVGGGAPVTVQVPAGGSAVSAVDGEQVYTMTSATPVRAAVAFSGPSQIAGYPVWPATATSPQITVYP</sequence>
<evidence type="ECO:0000313" key="1">
    <source>
        <dbReference type="EMBL" id="UGS28066.1"/>
    </source>
</evidence>
<dbReference type="EMBL" id="CP082781">
    <property type="protein sequence ID" value="UGS28066.1"/>
    <property type="molecule type" value="Genomic_DNA"/>
</dbReference>